<dbReference type="Pfam" id="PF08713">
    <property type="entry name" value="DNA_alkylation"/>
    <property type="match status" value="1"/>
</dbReference>
<dbReference type="PANTHER" id="PTHR41291:SF1">
    <property type="entry name" value="DNA ALKYLATION REPAIR PROTEIN"/>
    <property type="match status" value="1"/>
</dbReference>
<sequence length="236" mass="25888">MELTEVMAELERLGTAQTRKTFMTHGAPSQLFGVKIGDLKKYLVKKVKGQQDLCLALFATGNTDAQYLAGLGINPAAMTKVQLELWLKQSNWSAINEAIVAGVTAESPFALELGEKWLRSSDPIVANTGWATYGKWLALAPAEDISLTEVSQLLALVKEEIHTAPNALRYNMNQFIIYVGSYCPELTTLALETAKEIGDIEITLATKGCHLPDPITKIQKVITNNKVGVKRKRVIC</sequence>
<dbReference type="AlphaFoldDB" id="A0A429ZDD4"/>
<proteinExistence type="predicted"/>
<dbReference type="PANTHER" id="PTHR41291">
    <property type="entry name" value="DNA ALKYLATION REPAIR PROTEIN"/>
    <property type="match status" value="1"/>
</dbReference>
<accession>A0A429ZDD4</accession>
<dbReference type="InterPro" id="IPR016024">
    <property type="entry name" value="ARM-type_fold"/>
</dbReference>
<reference evidence="1 2" key="1">
    <citation type="submission" date="2017-05" db="EMBL/GenBank/DDBJ databases">
        <title>Vagococcus spp. assemblies.</title>
        <authorList>
            <person name="Gulvik C.A."/>
        </authorList>
    </citation>
    <scope>NUCLEOTIDE SEQUENCE [LARGE SCALE GENOMIC DNA]</scope>
    <source>
        <strain evidence="1 2">NCFB 2777</strain>
    </source>
</reference>
<dbReference type="GeneID" id="98569426"/>
<dbReference type="SUPFAM" id="SSF48371">
    <property type="entry name" value="ARM repeat"/>
    <property type="match status" value="1"/>
</dbReference>
<dbReference type="RefSeq" id="WP_126782164.1">
    <property type="nucleotide sequence ID" value="NZ_NGJU01000027.1"/>
</dbReference>
<dbReference type="OrthoDB" id="9801369at2"/>
<gene>
    <name evidence="1" type="ORF">CBF35_13840</name>
</gene>
<name>A0A429ZDD4_9ENTE</name>
<comment type="caution">
    <text evidence="1">The sequence shown here is derived from an EMBL/GenBank/DDBJ whole genome shotgun (WGS) entry which is preliminary data.</text>
</comment>
<keyword evidence="2" id="KW-1185">Reference proteome</keyword>
<protein>
    <submittedName>
        <fullName evidence="1">DNA alkylation repair protein</fullName>
    </submittedName>
</protein>
<dbReference type="EMBL" id="NGJU01000027">
    <property type="protein sequence ID" value="RST91716.1"/>
    <property type="molecule type" value="Genomic_DNA"/>
</dbReference>
<dbReference type="InterPro" id="IPR014825">
    <property type="entry name" value="DNA_alkylation"/>
</dbReference>
<evidence type="ECO:0000313" key="2">
    <source>
        <dbReference type="Proteomes" id="UP000287239"/>
    </source>
</evidence>
<organism evidence="1 2">
    <name type="scientific">Vagococcus salmoninarum</name>
    <dbReference type="NCBI Taxonomy" id="2739"/>
    <lineage>
        <taxon>Bacteria</taxon>
        <taxon>Bacillati</taxon>
        <taxon>Bacillota</taxon>
        <taxon>Bacilli</taxon>
        <taxon>Lactobacillales</taxon>
        <taxon>Enterococcaceae</taxon>
        <taxon>Vagococcus</taxon>
    </lineage>
</organism>
<dbReference type="Proteomes" id="UP000287239">
    <property type="component" value="Unassembled WGS sequence"/>
</dbReference>
<evidence type="ECO:0000313" key="1">
    <source>
        <dbReference type="EMBL" id="RST91716.1"/>
    </source>
</evidence>